<keyword evidence="5" id="KW-0862">Zinc</keyword>
<accession>A0A1W1XVL1</accession>
<reference evidence="9 10" key="1">
    <citation type="submission" date="2017-04" db="EMBL/GenBank/DDBJ databases">
        <authorList>
            <person name="Afonso C.L."/>
            <person name="Miller P.J."/>
            <person name="Scott M.A."/>
            <person name="Spackman E."/>
            <person name="Goraichik I."/>
            <person name="Dimitrov K.M."/>
            <person name="Suarez D.L."/>
            <person name="Swayne D.E."/>
        </authorList>
    </citation>
    <scope>NUCLEOTIDE SEQUENCE [LARGE SCALE GENOMIC DNA]</scope>
    <source>
        <strain evidence="9 10">DSM 23236</strain>
    </source>
</reference>
<evidence type="ECO:0000256" key="8">
    <source>
        <dbReference type="SAM" id="Phobius"/>
    </source>
</evidence>
<dbReference type="Proteomes" id="UP000192761">
    <property type="component" value="Unassembled WGS sequence"/>
</dbReference>
<sequence>MSTLVQTWHGWQAGDPRIPPLAARSRRVVRYSVGAAIWLVAIAGLLAQQGVLREGMIAGLALAGATALGALPVAFARKLPAAMAQQLLLAGGGIMLAASFFSLLWPAFQQAAAQTGSHAQAVLMTLAVAALGAGLLALWRRRATRQAEGSALQRTGVLLFVWAIALHNLPEGLAGGVAMAGQAHGATLVVGIGLQDIPEGFAVAAALLQIGISPLRAAAWGAASGLVELLGAVAGAAAVAVTATALPVLLALAGGAMLWVTASEIGPLLRRNRTAEWLFAGGFALMAVMDLGLG</sequence>
<feature type="transmembrane region" description="Helical" evidence="8">
    <location>
        <begin position="201"/>
        <end position="223"/>
    </location>
</feature>
<feature type="transmembrane region" description="Helical" evidence="8">
    <location>
        <begin position="55"/>
        <end position="75"/>
    </location>
</feature>
<feature type="transmembrane region" description="Helical" evidence="8">
    <location>
        <begin position="28"/>
        <end position="49"/>
    </location>
</feature>
<gene>
    <name evidence="9" type="ORF">SAMN02745857_03064</name>
</gene>
<keyword evidence="10" id="KW-1185">Reference proteome</keyword>
<feature type="transmembrane region" description="Helical" evidence="8">
    <location>
        <begin position="229"/>
        <end position="262"/>
    </location>
</feature>
<dbReference type="OrthoDB" id="9787346at2"/>
<evidence type="ECO:0000256" key="4">
    <source>
        <dbReference type="ARBA" id="ARBA00022692"/>
    </source>
</evidence>
<dbReference type="PANTHER" id="PTHR11040:SF211">
    <property type="entry name" value="ZINC TRANSPORTER ZIP11"/>
    <property type="match status" value="1"/>
</dbReference>
<dbReference type="PANTHER" id="PTHR11040">
    <property type="entry name" value="ZINC/IRON TRANSPORTER"/>
    <property type="match status" value="1"/>
</dbReference>
<evidence type="ECO:0000313" key="10">
    <source>
        <dbReference type="Proteomes" id="UP000192761"/>
    </source>
</evidence>
<keyword evidence="7 8" id="KW-0472">Membrane</keyword>
<keyword evidence="6 8" id="KW-1133">Transmembrane helix</keyword>
<evidence type="ECO:0000256" key="6">
    <source>
        <dbReference type="ARBA" id="ARBA00022989"/>
    </source>
</evidence>
<keyword evidence="3" id="KW-1003">Cell membrane</keyword>
<protein>
    <submittedName>
        <fullName evidence="9">Zinc transporter, ZIP family</fullName>
    </submittedName>
</protein>
<dbReference type="GO" id="GO:0005385">
    <property type="term" value="F:zinc ion transmembrane transporter activity"/>
    <property type="evidence" value="ECO:0007669"/>
    <property type="project" value="TreeGrafter"/>
</dbReference>
<dbReference type="InterPro" id="IPR002229">
    <property type="entry name" value="RhesusRHD"/>
</dbReference>
<evidence type="ECO:0000313" key="9">
    <source>
        <dbReference type="EMBL" id="SMC27973.1"/>
    </source>
</evidence>
<evidence type="ECO:0000256" key="3">
    <source>
        <dbReference type="ARBA" id="ARBA00022475"/>
    </source>
</evidence>
<comment type="similarity">
    <text evidence="2">Belongs to the ZIP transporter (TC 2.A.5) family.</text>
</comment>
<dbReference type="Pfam" id="PF02535">
    <property type="entry name" value="Zip"/>
    <property type="match status" value="1"/>
</dbReference>
<dbReference type="EMBL" id="FWXD01000019">
    <property type="protein sequence ID" value="SMC27973.1"/>
    <property type="molecule type" value="Genomic_DNA"/>
</dbReference>
<dbReference type="PRINTS" id="PR00342">
    <property type="entry name" value="RHESUSRHD"/>
</dbReference>
<feature type="transmembrane region" description="Helical" evidence="8">
    <location>
        <begin position="120"/>
        <end position="139"/>
    </location>
</feature>
<proteinExistence type="inferred from homology"/>
<comment type="subcellular location">
    <subcellularLocation>
        <location evidence="1">Cell membrane</location>
        <topology evidence="1">Multi-pass membrane protein</topology>
    </subcellularLocation>
</comment>
<feature type="transmembrane region" description="Helical" evidence="8">
    <location>
        <begin position="87"/>
        <end position="108"/>
    </location>
</feature>
<dbReference type="RefSeq" id="WP_084091762.1">
    <property type="nucleotide sequence ID" value="NZ_FWXD01000019.1"/>
</dbReference>
<organism evidence="9 10">
    <name type="scientific">Andreprevotia lacus DSM 23236</name>
    <dbReference type="NCBI Taxonomy" id="1121001"/>
    <lineage>
        <taxon>Bacteria</taxon>
        <taxon>Pseudomonadati</taxon>
        <taxon>Pseudomonadota</taxon>
        <taxon>Betaproteobacteria</taxon>
        <taxon>Neisseriales</taxon>
        <taxon>Chitinibacteraceae</taxon>
        <taxon>Andreprevotia</taxon>
    </lineage>
</organism>
<dbReference type="InterPro" id="IPR003689">
    <property type="entry name" value="ZIP"/>
</dbReference>
<keyword evidence="4 8" id="KW-0812">Transmembrane</keyword>
<evidence type="ECO:0000256" key="2">
    <source>
        <dbReference type="ARBA" id="ARBA00006939"/>
    </source>
</evidence>
<name>A0A1W1XVL1_9NEIS</name>
<evidence type="ECO:0000256" key="7">
    <source>
        <dbReference type="ARBA" id="ARBA00023136"/>
    </source>
</evidence>
<dbReference type="AlphaFoldDB" id="A0A1W1XVL1"/>
<dbReference type="STRING" id="1121001.SAMN02745857_03064"/>
<evidence type="ECO:0000256" key="1">
    <source>
        <dbReference type="ARBA" id="ARBA00004651"/>
    </source>
</evidence>
<evidence type="ECO:0000256" key="5">
    <source>
        <dbReference type="ARBA" id="ARBA00022833"/>
    </source>
</evidence>
<dbReference type="GO" id="GO:0005886">
    <property type="term" value="C:plasma membrane"/>
    <property type="evidence" value="ECO:0007669"/>
    <property type="project" value="UniProtKB-SubCell"/>
</dbReference>